<dbReference type="AlphaFoldDB" id="A0AAV1STZ9"/>
<dbReference type="EMBL" id="CAWUPB010001197">
    <property type="protein sequence ID" value="CAK7356024.1"/>
    <property type="molecule type" value="Genomic_DNA"/>
</dbReference>
<feature type="region of interest" description="Disordered" evidence="1">
    <location>
        <begin position="71"/>
        <end position="94"/>
    </location>
</feature>
<evidence type="ECO:0000313" key="3">
    <source>
        <dbReference type="Proteomes" id="UP001314170"/>
    </source>
</evidence>
<comment type="caution">
    <text evidence="2">The sequence shown here is derived from an EMBL/GenBank/DDBJ whole genome shotgun (WGS) entry which is preliminary data.</text>
</comment>
<reference evidence="2 3" key="1">
    <citation type="submission" date="2024-01" db="EMBL/GenBank/DDBJ databases">
        <authorList>
            <person name="Waweru B."/>
        </authorList>
    </citation>
    <scope>NUCLEOTIDE SEQUENCE [LARGE SCALE GENOMIC DNA]</scope>
</reference>
<feature type="compositionally biased region" description="Basic and acidic residues" evidence="1">
    <location>
        <begin position="115"/>
        <end position="133"/>
    </location>
</feature>
<name>A0AAV1STZ9_9ROSI</name>
<keyword evidence="3" id="KW-1185">Reference proteome</keyword>
<proteinExistence type="predicted"/>
<accession>A0AAV1STZ9</accession>
<gene>
    <name evidence="2" type="ORF">DCAF_LOCUS26289</name>
</gene>
<feature type="compositionally biased region" description="Basic residues" evidence="1">
    <location>
        <begin position="1"/>
        <end position="17"/>
    </location>
</feature>
<dbReference type="Proteomes" id="UP001314170">
    <property type="component" value="Unassembled WGS sequence"/>
</dbReference>
<feature type="region of interest" description="Disordered" evidence="1">
    <location>
        <begin position="1"/>
        <end position="25"/>
    </location>
</feature>
<evidence type="ECO:0000256" key="1">
    <source>
        <dbReference type="SAM" id="MobiDB-lite"/>
    </source>
</evidence>
<protein>
    <submittedName>
        <fullName evidence="2">Uncharacterized protein</fullName>
    </submittedName>
</protein>
<sequence>MVLQSRRHEHHGRHHHDHVHDSAVSSASIVSEGRLDFDEQLAQLESIVSTFLRDKWTSRAGIPPFRTTLTKLDEKRKPIETGMGGRQNRKQRRGETIILREATKQMNHSFSVPRGPKEAIKKDNLSKQKSPVD</sequence>
<evidence type="ECO:0000313" key="2">
    <source>
        <dbReference type="EMBL" id="CAK7356024.1"/>
    </source>
</evidence>
<feature type="region of interest" description="Disordered" evidence="1">
    <location>
        <begin position="106"/>
        <end position="133"/>
    </location>
</feature>
<organism evidence="2 3">
    <name type="scientific">Dovyalis caffra</name>
    <dbReference type="NCBI Taxonomy" id="77055"/>
    <lineage>
        <taxon>Eukaryota</taxon>
        <taxon>Viridiplantae</taxon>
        <taxon>Streptophyta</taxon>
        <taxon>Embryophyta</taxon>
        <taxon>Tracheophyta</taxon>
        <taxon>Spermatophyta</taxon>
        <taxon>Magnoliopsida</taxon>
        <taxon>eudicotyledons</taxon>
        <taxon>Gunneridae</taxon>
        <taxon>Pentapetalae</taxon>
        <taxon>rosids</taxon>
        <taxon>fabids</taxon>
        <taxon>Malpighiales</taxon>
        <taxon>Salicaceae</taxon>
        <taxon>Flacourtieae</taxon>
        <taxon>Dovyalis</taxon>
    </lineage>
</organism>